<gene>
    <name evidence="1" type="ORF">HHL08_09400</name>
</gene>
<name>A0A7X9WUW5_9SPHN</name>
<reference evidence="1 2" key="1">
    <citation type="submission" date="2020-04" db="EMBL/GenBank/DDBJ databases">
        <title>Sphingobium sp. AR-3-1 isolated from Arctic soil.</title>
        <authorList>
            <person name="Dahal R.H."/>
            <person name="Chaudhary D.K."/>
        </authorList>
    </citation>
    <scope>NUCLEOTIDE SEQUENCE [LARGE SCALE GENOMIC DNA]</scope>
    <source>
        <strain evidence="1 2">AR-3-1</strain>
    </source>
</reference>
<dbReference type="Proteomes" id="UP000519023">
    <property type="component" value="Unassembled WGS sequence"/>
</dbReference>
<sequence length="68" mass="7550">MKIKLALENCSALKGFINVMEELVSVLYLPATHAIHTIDRDLERKEARAPLDPPSVYSIAIASQTVRT</sequence>
<proteinExistence type="predicted"/>
<dbReference type="AlphaFoldDB" id="A0A7X9WUW5"/>
<evidence type="ECO:0000313" key="1">
    <source>
        <dbReference type="EMBL" id="NML10364.1"/>
    </source>
</evidence>
<comment type="caution">
    <text evidence="1">The sequence shown here is derived from an EMBL/GenBank/DDBJ whole genome shotgun (WGS) entry which is preliminary data.</text>
</comment>
<accession>A0A7X9WUW5</accession>
<keyword evidence="2" id="KW-1185">Reference proteome</keyword>
<dbReference type="EMBL" id="JABBFV010000005">
    <property type="protein sequence ID" value="NML10364.1"/>
    <property type="molecule type" value="Genomic_DNA"/>
</dbReference>
<protein>
    <submittedName>
        <fullName evidence="1">Uncharacterized protein</fullName>
    </submittedName>
</protein>
<evidence type="ECO:0000313" key="2">
    <source>
        <dbReference type="Proteomes" id="UP000519023"/>
    </source>
</evidence>
<organism evidence="1 2">
    <name type="scientific">Sphingobium psychrophilum</name>
    <dbReference type="NCBI Taxonomy" id="2728834"/>
    <lineage>
        <taxon>Bacteria</taxon>
        <taxon>Pseudomonadati</taxon>
        <taxon>Pseudomonadota</taxon>
        <taxon>Alphaproteobacteria</taxon>
        <taxon>Sphingomonadales</taxon>
        <taxon>Sphingomonadaceae</taxon>
        <taxon>Sphingobium</taxon>
    </lineage>
</organism>
<dbReference type="RefSeq" id="WP_169572573.1">
    <property type="nucleotide sequence ID" value="NZ_JABBFV010000005.1"/>
</dbReference>